<dbReference type="EMBL" id="RSDW01000001">
    <property type="protein sequence ID" value="RSL14657.1"/>
    <property type="molecule type" value="Genomic_DNA"/>
</dbReference>
<name>A0A3R9NQH3_9BACT</name>
<organism evidence="1 2">
    <name type="scientific">Edaphobacter aggregans</name>
    <dbReference type="NCBI Taxonomy" id="570835"/>
    <lineage>
        <taxon>Bacteria</taxon>
        <taxon>Pseudomonadati</taxon>
        <taxon>Acidobacteriota</taxon>
        <taxon>Terriglobia</taxon>
        <taxon>Terriglobales</taxon>
        <taxon>Acidobacteriaceae</taxon>
        <taxon>Edaphobacter</taxon>
    </lineage>
</organism>
<proteinExistence type="predicted"/>
<evidence type="ECO:0000313" key="1">
    <source>
        <dbReference type="EMBL" id="RSL14657.1"/>
    </source>
</evidence>
<protein>
    <submittedName>
        <fullName evidence="1">Uncharacterized protein</fullName>
    </submittedName>
</protein>
<gene>
    <name evidence="1" type="ORF">EDE15_0113</name>
</gene>
<accession>A0A3R9NQH3</accession>
<evidence type="ECO:0000313" key="2">
    <source>
        <dbReference type="Proteomes" id="UP000269669"/>
    </source>
</evidence>
<dbReference type="Proteomes" id="UP000269669">
    <property type="component" value="Unassembled WGS sequence"/>
</dbReference>
<keyword evidence="2" id="KW-1185">Reference proteome</keyword>
<comment type="caution">
    <text evidence="1">The sequence shown here is derived from an EMBL/GenBank/DDBJ whole genome shotgun (WGS) entry which is preliminary data.</text>
</comment>
<dbReference type="AlphaFoldDB" id="A0A3R9NQH3"/>
<reference evidence="1 2" key="1">
    <citation type="submission" date="2018-12" db="EMBL/GenBank/DDBJ databases">
        <title>Sequencing of bacterial isolates from soil warming experiment in Harvard Forest, Massachusetts, USA.</title>
        <authorList>
            <person name="Deangelis K."/>
        </authorList>
    </citation>
    <scope>NUCLEOTIDE SEQUENCE [LARGE SCALE GENOMIC DNA]</scope>
    <source>
        <strain evidence="1 2">EB153</strain>
    </source>
</reference>
<sequence>MASTQADWRFCSKCFSLWFNGQPTNGVCAAGGEHTDVASNAGASTPSAAPQGGPTSGNYILPFIHTGTNTQSTQDNWRFCSKCFSLWFNGQPTNGVCAAGGVHTDRESNAGASTPPETPQGGPTSGNYILPFIHTGKNIQSTQDNWRFCSKCFSLWFNGQPTNGVCAAGGVHTDVASSAGASTPLEAPQGGPTSGNYILPLVF</sequence>